<dbReference type="Pfam" id="PF00096">
    <property type="entry name" value="zf-C2H2"/>
    <property type="match status" value="1"/>
</dbReference>
<feature type="compositionally biased region" description="Basic residues" evidence="9">
    <location>
        <begin position="368"/>
        <end position="378"/>
    </location>
</feature>
<feature type="domain" description="C2H2-type" evidence="11">
    <location>
        <begin position="468"/>
        <end position="495"/>
    </location>
</feature>
<dbReference type="GO" id="GO:0000981">
    <property type="term" value="F:DNA-binding transcription factor activity, RNA polymerase II-specific"/>
    <property type="evidence" value="ECO:0007669"/>
    <property type="project" value="TreeGrafter"/>
</dbReference>
<keyword evidence="2" id="KW-0677">Repeat</keyword>
<keyword evidence="4" id="KW-0862">Zinc</keyword>
<evidence type="ECO:0000256" key="2">
    <source>
        <dbReference type="ARBA" id="ARBA00022737"/>
    </source>
</evidence>
<dbReference type="SMART" id="SM00225">
    <property type="entry name" value="BTB"/>
    <property type="match status" value="1"/>
</dbReference>
<keyword evidence="5" id="KW-0805">Transcription regulation</keyword>
<dbReference type="EMBL" id="CAJVCH010571030">
    <property type="protein sequence ID" value="CAG7836446.1"/>
    <property type="molecule type" value="Genomic_DNA"/>
</dbReference>
<feature type="domain" description="C2H2-type" evidence="11">
    <location>
        <begin position="567"/>
        <end position="590"/>
    </location>
</feature>
<evidence type="ECO:0000313" key="13">
    <source>
        <dbReference type="Proteomes" id="UP000708208"/>
    </source>
</evidence>
<sequence>MAAAGGAAWLFLQYNKHLNVIGEEVRNSFQGEACADAKIVCDGGSINVHRLILASASPWLKSIFEDVTTSDTYTILIPEVKYNDMLLLVRFIYGGEVTVPLKQLGTLQDLIQLLQLDPGHVNGKFVIENIQEKGISLSGGATAVTVVGAPSPGSSNLHQGSNGNATSIPSIPPTLEPDIGPLPMHDIRAIHVENENDVHSANHSLAESGGLSPKPEDLSLGSNEIRIKSELKFTQLAPMSVETPEPMTLTTNSTNGTADGDLGRSLLSTVDNRMETIDSKDLGNQDTEEADVDVDGVEEPIIDASKFLAASKDLITSAAPFESTRKSERVENIKNGPASSGTRQGRNKRSFLSVPLNNNNNEKSPHVPPKRTRSHHKNSLSNNSNNNITKTPPPADNADTKVGTSGTPNSNQVAILAKVGTKITNTRTKTPHLQIIPESGILRCSMCHYECSSYDDYKKHEKVHQPNFSCQYCSKGFFIKWNLIAHLRTHTGEKPFTCFFCKGSFRQKAHLIKHISSVHRYQEDKKGGSPVSVTADRKSGANKSAVSGNTSDSNSVDANASAIKEDFSCCFCGEPFENKDCIRRHISQFHRDLLTRNDTRD</sequence>
<dbReference type="InterPro" id="IPR000210">
    <property type="entry name" value="BTB/POZ_dom"/>
</dbReference>
<feature type="compositionally biased region" description="Basic and acidic residues" evidence="9">
    <location>
        <begin position="323"/>
        <end position="332"/>
    </location>
</feature>
<dbReference type="AlphaFoldDB" id="A0A8J2Q6E1"/>
<feature type="region of interest" description="Disordered" evidence="9">
    <location>
        <begin position="150"/>
        <end position="182"/>
    </location>
</feature>
<evidence type="ECO:0000256" key="5">
    <source>
        <dbReference type="ARBA" id="ARBA00023015"/>
    </source>
</evidence>
<dbReference type="InterPro" id="IPR013087">
    <property type="entry name" value="Znf_C2H2_type"/>
</dbReference>
<dbReference type="PANTHER" id="PTHR24394:SF48">
    <property type="entry name" value="ZINC FINGER PROTEIN 771"/>
    <property type="match status" value="1"/>
</dbReference>
<proteinExistence type="predicted"/>
<feature type="domain" description="BTB" evidence="10">
    <location>
        <begin position="35"/>
        <end position="101"/>
    </location>
</feature>
<evidence type="ECO:0000256" key="4">
    <source>
        <dbReference type="ARBA" id="ARBA00022833"/>
    </source>
</evidence>
<keyword evidence="6" id="KW-0804">Transcription</keyword>
<dbReference type="SMART" id="SM00355">
    <property type="entry name" value="ZnF_C2H2"/>
    <property type="match status" value="4"/>
</dbReference>
<evidence type="ECO:0000256" key="8">
    <source>
        <dbReference type="PROSITE-ProRule" id="PRU00042"/>
    </source>
</evidence>
<evidence type="ECO:0000259" key="11">
    <source>
        <dbReference type="PROSITE" id="PS50157"/>
    </source>
</evidence>
<dbReference type="PROSITE" id="PS00028">
    <property type="entry name" value="ZINC_FINGER_C2H2_1"/>
    <property type="match status" value="3"/>
</dbReference>
<comment type="caution">
    <text evidence="12">The sequence shown here is derived from an EMBL/GenBank/DDBJ whole genome shotgun (WGS) entry which is preliminary data.</text>
</comment>
<evidence type="ECO:0000259" key="10">
    <source>
        <dbReference type="PROSITE" id="PS50097"/>
    </source>
</evidence>
<keyword evidence="1" id="KW-0479">Metal-binding</keyword>
<evidence type="ECO:0000256" key="9">
    <source>
        <dbReference type="SAM" id="MobiDB-lite"/>
    </source>
</evidence>
<protein>
    <submittedName>
        <fullName evidence="12">Uncharacterized protein</fullName>
    </submittedName>
</protein>
<keyword evidence="7" id="KW-0539">Nucleus</keyword>
<evidence type="ECO:0000256" key="3">
    <source>
        <dbReference type="ARBA" id="ARBA00022771"/>
    </source>
</evidence>
<dbReference type="PROSITE" id="PS50157">
    <property type="entry name" value="ZINC_FINGER_C2H2_2"/>
    <property type="match status" value="3"/>
</dbReference>
<dbReference type="GO" id="GO:0008270">
    <property type="term" value="F:zinc ion binding"/>
    <property type="evidence" value="ECO:0007669"/>
    <property type="project" value="UniProtKB-KW"/>
</dbReference>
<dbReference type="PANTHER" id="PTHR24394">
    <property type="entry name" value="ZINC FINGER PROTEIN"/>
    <property type="match status" value="1"/>
</dbReference>
<feature type="domain" description="C2H2-type" evidence="11">
    <location>
        <begin position="496"/>
        <end position="524"/>
    </location>
</feature>
<evidence type="ECO:0000256" key="7">
    <source>
        <dbReference type="ARBA" id="ARBA00023242"/>
    </source>
</evidence>
<evidence type="ECO:0000256" key="6">
    <source>
        <dbReference type="ARBA" id="ARBA00023163"/>
    </source>
</evidence>
<name>A0A8J2Q6E1_9HEXA</name>
<dbReference type="GO" id="GO:0005634">
    <property type="term" value="C:nucleus"/>
    <property type="evidence" value="ECO:0007669"/>
    <property type="project" value="TreeGrafter"/>
</dbReference>
<dbReference type="Pfam" id="PF00651">
    <property type="entry name" value="BTB"/>
    <property type="match status" value="1"/>
</dbReference>
<dbReference type="OrthoDB" id="8117402at2759"/>
<evidence type="ECO:0000256" key="1">
    <source>
        <dbReference type="ARBA" id="ARBA00022723"/>
    </source>
</evidence>
<dbReference type="FunFam" id="3.30.160.60:FF:000100">
    <property type="entry name" value="Zinc finger 45-like"/>
    <property type="match status" value="1"/>
</dbReference>
<feature type="compositionally biased region" description="Polar residues" evidence="9">
    <location>
        <begin position="541"/>
        <end position="550"/>
    </location>
</feature>
<reference evidence="12" key="1">
    <citation type="submission" date="2021-06" db="EMBL/GenBank/DDBJ databases">
        <authorList>
            <person name="Hodson N. C."/>
            <person name="Mongue J. A."/>
            <person name="Jaron S. K."/>
        </authorList>
    </citation>
    <scope>NUCLEOTIDE SEQUENCE</scope>
</reference>
<accession>A0A8J2Q6E1</accession>
<dbReference type="GO" id="GO:0003677">
    <property type="term" value="F:DNA binding"/>
    <property type="evidence" value="ECO:0007669"/>
    <property type="project" value="UniProtKB-KW"/>
</dbReference>
<feature type="region of interest" description="Disordered" evidence="9">
    <location>
        <begin position="322"/>
        <end position="410"/>
    </location>
</feature>
<evidence type="ECO:0000313" key="12">
    <source>
        <dbReference type="EMBL" id="CAG7836446.1"/>
    </source>
</evidence>
<feature type="compositionally biased region" description="Polar residues" evidence="9">
    <location>
        <begin position="152"/>
        <end position="169"/>
    </location>
</feature>
<gene>
    <name evidence="12" type="ORF">AFUS01_LOCUS45688</name>
</gene>
<keyword evidence="3 8" id="KW-0863">Zinc-finger</keyword>
<organism evidence="12 13">
    <name type="scientific">Allacma fusca</name>
    <dbReference type="NCBI Taxonomy" id="39272"/>
    <lineage>
        <taxon>Eukaryota</taxon>
        <taxon>Metazoa</taxon>
        <taxon>Ecdysozoa</taxon>
        <taxon>Arthropoda</taxon>
        <taxon>Hexapoda</taxon>
        <taxon>Collembola</taxon>
        <taxon>Symphypleona</taxon>
        <taxon>Sminthuridae</taxon>
        <taxon>Allacma</taxon>
    </lineage>
</organism>
<feature type="region of interest" description="Disordered" evidence="9">
    <location>
        <begin position="522"/>
        <end position="556"/>
    </location>
</feature>
<dbReference type="Proteomes" id="UP000708208">
    <property type="component" value="Unassembled WGS sequence"/>
</dbReference>
<keyword evidence="13" id="KW-1185">Reference proteome</keyword>
<dbReference type="PROSITE" id="PS50097">
    <property type="entry name" value="BTB"/>
    <property type="match status" value="1"/>
</dbReference>